<sequence>MTRDWRAWHEGYDDPGSGLAWRLAAVRGHVAEALDRRAGPVRVLSVCAGDGRDVLGVLADRPDAARVSATLVELDPVLGDRARAAAAATDADVTVLTADAGDPATYAGLPPADLLLLCGIFGNVSPADIEHTITAAPALCGPGATVLWTRGRGRGFDDLDADVRRWFGAAGFVETAHETLDEGHHPTVGAVRLDVEPPATLPTLPALPALPALPPDRRLFTFR</sequence>
<accession>A0ABP9PJP2</accession>
<proteinExistence type="predicted"/>
<dbReference type="SUPFAM" id="SSF53335">
    <property type="entry name" value="S-adenosyl-L-methionine-dependent methyltransferases"/>
    <property type="match status" value="1"/>
</dbReference>
<comment type="caution">
    <text evidence="1">The sequence shown here is derived from an EMBL/GenBank/DDBJ whole genome shotgun (WGS) entry which is preliminary data.</text>
</comment>
<dbReference type="EMBL" id="BAABKG010000002">
    <property type="protein sequence ID" value="GAA5147778.1"/>
    <property type="molecule type" value="Genomic_DNA"/>
</dbReference>
<name>A0ABP9PJP2_9ACTN</name>
<dbReference type="InterPro" id="IPR029063">
    <property type="entry name" value="SAM-dependent_MTases_sf"/>
</dbReference>
<evidence type="ECO:0008006" key="3">
    <source>
        <dbReference type="Google" id="ProtNLM"/>
    </source>
</evidence>
<protein>
    <recommendedName>
        <fullName evidence="3">Methyltransferase domain-containing protein</fullName>
    </recommendedName>
</protein>
<gene>
    <name evidence="1" type="ORF">GCM10023340_20690</name>
</gene>
<dbReference type="RefSeq" id="WP_345457922.1">
    <property type="nucleotide sequence ID" value="NZ_BAABKG010000002.1"/>
</dbReference>
<dbReference type="Proteomes" id="UP001500221">
    <property type="component" value="Unassembled WGS sequence"/>
</dbReference>
<evidence type="ECO:0000313" key="1">
    <source>
        <dbReference type="EMBL" id="GAA5147778.1"/>
    </source>
</evidence>
<keyword evidence="2" id="KW-1185">Reference proteome</keyword>
<dbReference type="Gene3D" id="3.40.50.150">
    <property type="entry name" value="Vaccinia Virus protein VP39"/>
    <property type="match status" value="1"/>
</dbReference>
<evidence type="ECO:0000313" key="2">
    <source>
        <dbReference type="Proteomes" id="UP001500221"/>
    </source>
</evidence>
<reference evidence="2" key="1">
    <citation type="journal article" date="2019" name="Int. J. Syst. Evol. Microbiol.">
        <title>The Global Catalogue of Microorganisms (GCM) 10K type strain sequencing project: providing services to taxonomists for standard genome sequencing and annotation.</title>
        <authorList>
            <consortium name="The Broad Institute Genomics Platform"/>
            <consortium name="The Broad Institute Genome Sequencing Center for Infectious Disease"/>
            <person name="Wu L."/>
            <person name="Ma J."/>
        </authorList>
    </citation>
    <scope>NUCLEOTIDE SEQUENCE [LARGE SCALE GENOMIC DNA]</scope>
    <source>
        <strain evidence="2">JCM 18459</strain>
    </source>
</reference>
<organism evidence="1 2">
    <name type="scientific">Nocardioides marinquilinus</name>
    <dbReference type="NCBI Taxonomy" id="1210400"/>
    <lineage>
        <taxon>Bacteria</taxon>
        <taxon>Bacillati</taxon>
        <taxon>Actinomycetota</taxon>
        <taxon>Actinomycetes</taxon>
        <taxon>Propionibacteriales</taxon>
        <taxon>Nocardioidaceae</taxon>
        <taxon>Nocardioides</taxon>
    </lineage>
</organism>